<name>A0A6J4HMK6_9PROT</name>
<evidence type="ECO:0000256" key="1">
    <source>
        <dbReference type="SAM" id="MobiDB-lite"/>
    </source>
</evidence>
<sequence length="115" mass="12258">AEGMAGPSPFRGHRPRGVCAKPGCDRADPRRGGPLRLSHLRGDGPRDAAPQPGPRVAVHGAEHEAGERRRRLGPPPAPRPFREDAGHQVADRPQQGRTGGRRRCDGAALPRAPVL</sequence>
<feature type="non-terminal residue" evidence="2">
    <location>
        <position position="1"/>
    </location>
</feature>
<dbReference type="AlphaFoldDB" id="A0A6J4HMK6"/>
<organism evidence="2">
    <name type="scientific">uncultured Acetobacteraceae bacterium</name>
    <dbReference type="NCBI Taxonomy" id="169975"/>
    <lineage>
        <taxon>Bacteria</taxon>
        <taxon>Pseudomonadati</taxon>
        <taxon>Pseudomonadota</taxon>
        <taxon>Alphaproteobacteria</taxon>
        <taxon>Acetobacterales</taxon>
        <taxon>Acetobacteraceae</taxon>
        <taxon>environmental samples</taxon>
    </lineage>
</organism>
<proteinExistence type="predicted"/>
<reference evidence="2" key="1">
    <citation type="submission" date="2020-02" db="EMBL/GenBank/DDBJ databases">
        <authorList>
            <person name="Meier V. D."/>
        </authorList>
    </citation>
    <scope>NUCLEOTIDE SEQUENCE</scope>
    <source>
        <strain evidence="2">AVDCRST_MAG04</strain>
    </source>
</reference>
<accession>A0A6J4HMK6</accession>
<evidence type="ECO:0000313" key="2">
    <source>
        <dbReference type="EMBL" id="CAA9227745.1"/>
    </source>
</evidence>
<gene>
    <name evidence="2" type="ORF">AVDCRST_MAG04-964</name>
</gene>
<dbReference type="EMBL" id="CADCTL010000072">
    <property type="protein sequence ID" value="CAA9227745.1"/>
    <property type="molecule type" value="Genomic_DNA"/>
</dbReference>
<feature type="region of interest" description="Disordered" evidence="1">
    <location>
        <begin position="1"/>
        <end position="115"/>
    </location>
</feature>
<feature type="compositionally biased region" description="Basic and acidic residues" evidence="1">
    <location>
        <begin position="80"/>
        <end position="90"/>
    </location>
</feature>
<feature type="non-terminal residue" evidence="2">
    <location>
        <position position="115"/>
    </location>
</feature>
<protein>
    <submittedName>
        <fullName evidence="2">Uncharacterized protein</fullName>
    </submittedName>
</protein>